<dbReference type="PANTHER" id="PTHR43685">
    <property type="entry name" value="GLYCOSYLTRANSFERASE"/>
    <property type="match status" value="1"/>
</dbReference>
<dbReference type="InterPro" id="IPR050834">
    <property type="entry name" value="Glycosyltransf_2"/>
</dbReference>
<dbReference type="Gene3D" id="3.90.550.10">
    <property type="entry name" value="Spore Coat Polysaccharide Biosynthesis Protein SpsA, Chain A"/>
    <property type="match status" value="1"/>
</dbReference>
<dbReference type="Proteomes" id="UP001054811">
    <property type="component" value="Chromosome"/>
</dbReference>
<dbReference type="SUPFAM" id="SSF53448">
    <property type="entry name" value="Nucleotide-diphospho-sugar transferases"/>
    <property type="match status" value="1"/>
</dbReference>
<dbReference type="PANTHER" id="PTHR43685:SF2">
    <property type="entry name" value="GLYCOSYLTRANSFERASE 2-LIKE DOMAIN-CONTAINING PROTEIN"/>
    <property type="match status" value="1"/>
</dbReference>
<sequence length="292" mass="32413">MITPMYNVAAYLPDFFESLESQSVGIDGLEIILVDDGSTDDTAAVAAEFAHRHPQSVRVLHKENGGQASARNHGLDHATGEWVTFPDPDDRVSKHYFRDAAALTSDDRPQPVAMVTARIKMWHEVEEGADVVRDTHALADRFEDGTRIVDLDVEPDTIQAHVTTGFFRRDIIEGRGLRFRENLRLRFEDGNFVSRYLLGFDRPRVALAAHADYFYRQRADASSLVQSSATNPAKYTDTIRHGYLDVVAAGRRRAPGLGADAHHLRPALALPCVAGRRGAPRPVPGEHVSRAR</sequence>
<dbReference type="CDD" id="cd00761">
    <property type="entry name" value="Glyco_tranf_GTA_type"/>
    <property type="match status" value="1"/>
</dbReference>
<evidence type="ECO:0000313" key="2">
    <source>
        <dbReference type="EMBL" id="UUT35745.1"/>
    </source>
</evidence>
<gene>
    <name evidence="2" type="ORF">L2X98_21215</name>
</gene>
<feature type="domain" description="Glycosyltransferase 2-like" evidence="1">
    <location>
        <begin position="2"/>
        <end position="114"/>
    </location>
</feature>
<organism evidence="2 3">
    <name type="scientific">Microbacterium elymi</name>
    <dbReference type="NCBI Taxonomy" id="2909587"/>
    <lineage>
        <taxon>Bacteria</taxon>
        <taxon>Bacillati</taxon>
        <taxon>Actinomycetota</taxon>
        <taxon>Actinomycetes</taxon>
        <taxon>Micrococcales</taxon>
        <taxon>Microbacteriaceae</taxon>
        <taxon>Microbacterium</taxon>
    </lineage>
</organism>
<keyword evidence="2" id="KW-0808">Transferase</keyword>
<keyword evidence="2" id="KW-0328">Glycosyltransferase</keyword>
<keyword evidence="3" id="KW-1185">Reference proteome</keyword>
<dbReference type="EC" id="2.4.-.-" evidence="2"/>
<protein>
    <submittedName>
        <fullName evidence="2">Glycosyltransferase</fullName>
        <ecNumber evidence="2">2.4.-.-</ecNumber>
    </submittedName>
</protein>
<dbReference type="GO" id="GO:0016757">
    <property type="term" value="F:glycosyltransferase activity"/>
    <property type="evidence" value="ECO:0007669"/>
    <property type="project" value="UniProtKB-KW"/>
</dbReference>
<evidence type="ECO:0000259" key="1">
    <source>
        <dbReference type="Pfam" id="PF00535"/>
    </source>
</evidence>
<dbReference type="Pfam" id="PF00535">
    <property type="entry name" value="Glycos_transf_2"/>
    <property type="match status" value="1"/>
</dbReference>
<proteinExistence type="predicted"/>
<reference evidence="2" key="1">
    <citation type="submission" date="2022-01" db="EMBL/GenBank/DDBJ databases">
        <title>Microbacterium eymi and Microbacterium rhizovicinus sp. nov., isolated from the rhizospheric soil of Elymus tsukushiensis, a plant native to the Dokdo Islands, Republic of Korea.</title>
        <authorList>
            <person name="Hwang Y.J."/>
        </authorList>
    </citation>
    <scope>NUCLEOTIDE SEQUENCE</scope>
    <source>
        <strain evidence="2">KUDC0405</strain>
    </source>
</reference>
<dbReference type="EMBL" id="CP091139">
    <property type="protein sequence ID" value="UUT35745.1"/>
    <property type="molecule type" value="Genomic_DNA"/>
</dbReference>
<evidence type="ECO:0000313" key="3">
    <source>
        <dbReference type="Proteomes" id="UP001054811"/>
    </source>
</evidence>
<dbReference type="RefSeq" id="WP_259612364.1">
    <property type="nucleotide sequence ID" value="NZ_CP091139.2"/>
</dbReference>
<dbReference type="InterPro" id="IPR029044">
    <property type="entry name" value="Nucleotide-diphossugar_trans"/>
</dbReference>
<accession>A0ABY5NKQ4</accession>
<name>A0ABY5NKQ4_9MICO</name>
<dbReference type="InterPro" id="IPR001173">
    <property type="entry name" value="Glyco_trans_2-like"/>
</dbReference>